<evidence type="ECO:0000259" key="1">
    <source>
        <dbReference type="Pfam" id="PF13843"/>
    </source>
</evidence>
<organism evidence="2 3">
    <name type="scientific">Plakobranchus ocellatus</name>
    <dbReference type="NCBI Taxonomy" id="259542"/>
    <lineage>
        <taxon>Eukaryota</taxon>
        <taxon>Metazoa</taxon>
        <taxon>Spiralia</taxon>
        <taxon>Lophotrochozoa</taxon>
        <taxon>Mollusca</taxon>
        <taxon>Gastropoda</taxon>
        <taxon>Heterobranchia</taxon>
        <taxon>Euthyneura</taxon>
        <taxon>Panpulmonata</taxon>
        <taxon>Sacoglossa</taxon>
        <taxon>Placobranchoidea</taxon>
        <taxon>Plakobranchidae</taxon>
        <taxon>Plakobranchus</taxon>
    </lineage>
</organism>
<comment type="caution">
    <text evidence="2">The sequence shown here is derived from an EMBL/GenBank/DDBJ whole genome shotgun (WGS) entry which is preliminary data.</text>
</comment>
<reference evidence="2 3" key="1">
    <citation type="journal article" date="2021" name="Elife">
        <title>Chloroplast acquisition without the gene transfer in kleptoplastic sea slugs, Plakobranchus ocellatus.</title>
        <authorList>
            <person name="Maeda T."/>
            <person name="Takahashi S."/>
            <person name="Yoshida T."/>
            <person name="Shimamura S."/>
            <person name="Takaki Y."/>
            <person name="Nagai Y."/>
            <person name="Toyoda A."/>
            <person name="Suzuki Y."/>
            <person name="Arimoto A."/>
            <person name="Ishii H."/>
            <person name="Satoh N."/>
            <person name="Nishiyama T."/>
            <person name="Hasebe M."/>
            <person name="Maruyama T."/>
            <person name="Minagawa J."/>
            <person name="Obokata J."/>
            <person name="Shigenobu S."/>
        </authorList>
    </citation>
    <scope>NUCLEOTIDE SEQUENCE [LARGE SCALE GENOMIC DNA]</scope>
</reference>
<dbReference type="PANTHER" id="PTHR46599:SF3">
    <property type="entry name" value="PIGGYBAC TRANSPOSABLE ELEMENT-DERIVED PROTEIN 4"/>
    <property type="match status" value="1"/>
</dbReference>
<feature type="domain" description="PiggyBac transposable element-derived protein" evidence="1">
    <location>
        <begin position="3"/>
        <end position="98"/>
    </location>
</feature>
<evidence type="ECO:0000313" key="3">
    <source>
        <dbReference type="Proteomes" id="UP000735302"/>
    </source>
</evidence>
<accession>A0AAV4CEH6</accession>
<protein>
    <submittedName>
        <fullName evidence="2">PiggyBac transposable element-derived protein 4-like</fullName>
    </submittedName>
</protein>
<dbReference type="Proteomes" id="UP000735302">
    <property type="component" value="Unassembled WGS sequence"/>
</dbReference>
<dbReference type="Pfam" id="PF13843">
    <property type="entry name" value="DDE_Tnp_1_7"/>
    <property type="match status" value="1"/>
</dbReference>
<dbReference type="InterPro" id="IPR029526">
    <property type="entry name" value="PGBD"/>
</dbReference>
<dbReference type="PANTHER" id="PTHR46599">
    <property type="entry name" value="PIGGYBAC TRANSPOSABLE ELEMENT-DERIVED PROTEIN 4"/>
    <property type="match status" value="1"/>
</dbReference>
<sequence length="132" mass="14978">MTFSPGKNIAICEDVVSWKGPLAFQTFNPDKPDKFGIKVFKLCDSNTPYCCELDFHTGKRQSSPRGATFDVVEGLIDPYFDCSRTFYFDNYYTSPILFYVSKGARDSGLWYHEDESPEGSCQGNVATKLPRR</sequence>
<gene>
    <name evidence="2" type="ORF">PoB_005635500</name>
</gene>
<name>A0AAV4CEH6_9GAST</name>
<dbReference type="AlphaFoldDB" id="A0AAV4CEH6"/>
<keyword evidence="3" id="KW-1185">Reference proteome</keyword>
<proteinExistence type="predicted"/>
<evidence type="ECO:0000313" key="2">
    <source>
        <dbReference type="EMBL" id="GFO29850.1"/>
    </source>
</evidence>
<dbReference type="EMBL" id="BLXT01006199">
    <property type="protein sequence ID" value="GFO29850.1"/>
    <property type="molecule type" value="Genomic_DNA"/>
</dbReference>